<proteinExistence type="predicted"/>
<reference evidence="2" key="1">
    <citation type="submission" date="2023-04" db="EMBL/GenBank/DDBJ databases">
        <title>Phytophthora fragariaefolia NBRC 109709.</title>
        <authorList>
            <person name="Ichikawa N."/>
            <person name="Sato H."/>
            <person name="Tonouchi N."/>
        </authorList>
    </citation>
    <scope>NUCLEOTIDE SEQUENCE</scope>
    <source>
        <strain evidence="2">NBRC 109709</strain>
    </source>
</reference>
<dbReference type="InterPro" id="IPR043502">
    <property type="entry name" value="DNA/RNA_pol_sf"/>
</dbReference>
<gene>
    <name evidence="2" type="ORF">Pfra01_001198000</name>
</gene>
<organism evidence="2 3">
    <name type="scientific">Phytophthora fragariaefolia</name>
    <dbReference type="NCBI Taxonomy" id="1490495"/>
    <lineage>
        <taxon>Eukaryota</taxon>
        <taxon>Sar</taxon>
        <taxon>Stramenopiles</taxon>
        <taxon>Oomycota</taxon>
        <taxon>Peronosporomycetes</taxon>
        <taxon>Peronosporales</taxon>
        <taxon>Peronosporaceae</taxon>
        <taxon>Phytophthora</taxon>
    </lineage>
</organism>
<feature type="compositionally biased region" description="Basic and acidic residues" evidence="1">
    <location>
        <begin position="112"/>
        <end position="138"/>
    </location>
</feature>
<dbReference type="Gene3D" id="3.10.10.10">
    <property type="entry name" value="HIV Type 1 Reverse Transcriptase, subunit A, domain 1"/>
    <property type="match status" value="1"/>
</dbReference>
<dbReference type="SUPFAM" id="SSF56672">
    <property type="entry name" value="DNA/RNA polymerases"/>
    <property type="match status" value="1"/>
</dbReference>
<dbReference type="EMBL" id="BSXT01001190">
    <property type="protein sequence ID" value="GMF39814.1"/>
    <property type="molecule type" value="Genomic_DNA"/>
</dbReference>
<feature type="compositionally biased region" description="Basic residues" evidence="1">
    <location>
        <begin position="139"/>
        <end position="148"/>
    </location>
</feature>
<comment type="caution">
    <text evidence="2">The sequence shown here is derived from an EMBL/GenBank/DDBJ whole genome shotgun (WGS) entry which is preliminary data.</text>
</comment>
<dbReference type="PANTHER" id="PTHR33064:SF37">
    <property type="entry name" value="RIBONUCLEASE H"/>
    <property type="match status" value="1"/>
</dbReference>
<evidence type="ECO:0000256" key="1">
    <source>
        <dbReference type="SAM" id="MobiDB-lite"/>
    </source>
</evidence>
<dbReference type="Proteomes" id="UP001165121">
    <property type="component" value="Unassembled WGS sequence"/>
</dbReference>
<dbReference type="OrthoDB" id="125977at2759"/>
<evidence type="ECO:0000313" key="2">
    <source>
        <dbReference type="EMBL" id="GMF39814.1"/>
    </source>
</evidence>
<name>A0A9W6XJD0_9STRA</name>
<feature type="compositionally biased region" description="Polar residues" evidence="1">
    <location>
        <begin position="154"/>
        <end position="163"/>
    </location>
</feature>
<evidence type="ECO:0000313" key="3">
    <source>
        <dbReference type="Proteomes" id="UP001165121"/>
    </source>
</evidence>
<accession>A0A9W6XJD0</accession>
<keyword evidence="3" id="KW-1185">Reference proteome</keyword>
<feature type="region of interest" description="Disordered" evidence="1">
    <location>
        <begin position="112"/>
        <end position="166"/>
    </location>
</feature>
<protein>
    <submittedName>
        <fullName evidence="2">Unnamed protein product</fullName>
    </submittedName>
</protein>
<sequence length="506" mass="56980">MNDTLPDIKALFKSKLRLNMTEGDVEARVLDYFNCFGQIMRANGLTECFEGEAGRRDQCERLIASLHPAALKAEVKMCIRFSHKPAASDPRLLYELIVDKATEHERQFQRLKLEKRGKSEKRDRAGCDDPQPDKDRLRKDNKKLRGSKLRNPQAAETTRTASETKLLAKTAKLPPSPCPKCKEMHRIRDCPKVTTEAEKDALRKTLRDQAKTKLYRLKRLGEILPMSGREVTVNGAERLDNPVRNQAYGSIWVTADKKVKLHLLIHTAAGPVEPVSVVDVLIADVDYNEFIVGNDLLLSLGIDVDRQLEMLADRGSDETSGDNIELEADEPPVAATSSSDDDIFAAVERLLDRSVENGFPVDRLETLRTIAHAFDVWHLELRDDPPAREPPTKMRLREGARPVKCKPRKYPPHIRQFLGEFNSRLVALGLVYENPDSRWVSPVLPVKKSADLMDLRQTTDYRAVNELADVRAAVMPILSLAVKHARGMNHFGVFDFPKGFLATSPG</sequence>
<dbReference type="AlphaFoldDB" id="A0A9W6XJD0"/>
<dbReference type="InterPro" id="IPR051320">
    <property type="entry name" value="Viral_Replic_Matur_Polypro"/>
</dbReference>
<dbReference type="PANTHER" id="PTHR33064">
    <property type="entry name" value="POL PROTEIN"/>
    <property type="match status" value="1"/>
</dbReference>